<keyword evidence="3" id="KW-1185">Reference proteome</keyword>
<dbReference type="EMBL" id="BAAAYK010000038">
    <property type="protein sequence ID" value="GAA3356806.1"/>
    <property type="molecule type" value="Genomic_DNA"/>
</dbReference>
<sequence>MSAELPPRHRQALERLVERGTLTSEQAEAVRAELTAEPAPQRAGGVWEVLGYAGGALVIGGASLLVGMSWEVLSTAARIGLLVAATAVLVVAGGLIAGGPRGARELAADAPSRRSRIVSALLALASGSAAMAVVAGLDGSDSSLSASGLGLVAAAAGYALLPAVPGLVATGAFAFWFALALADELPGSGSVPQMLVLIVLGGLWAVLAVRGVLDRPARGRAGRVRRDVGFGIAAATALTGAQWTVIAHQSWSYAITFVLAVGCFAAFVALRSAVLLVFGVLGVTVAVPEALYHWTGGALGGPLIVLLVGVVLLAAGGFGLRLRNRVG</sequence>
<comment type="caution">
    <text evidence="2">The sequence shown here is derived from an EMBL/GenBank/DDBJ whole genome shotgun (WGS) entry which is preliminary data.</text>
</comment>
<reference evidence="3" key="1">
    <citation type="journal article" date="2019" name="Int. J. Syst. Evol. Microbiol.">
        <title>The Global Catalogue of Microorganisms (GCM) 10K type strain sequencing project: providing services to taxonomists for standard genome sequencing and annotation.</title>
        <authorList>
            <consortium name="The Broad Institute Genomics Platform"/>
            <consortium name="The Broad Institute Genome Sequencing Center for Infectious Disease"/>
            <person name="Wu L."/>
            <person name="Ma J."/>
        </authorList>
    </citation>
    <scope>NUCLEOTIDE SEQUENCE [LARGE SCALE GENOMIC DNA]</scope>
    <source>
        <strain evidence="3">JCM 9687</strain>
    </source>
</reference>
<keyword evidence="1" id="KW-0472">Membrane</keyword>
<gene>
    <name evidence="2" type="ORF">GCM10020366_22270</name>
</gene>
<feature type="transmembrane region" description="Helical" evidence="1">
    <location>
        <begin position="194"/>
        <end position="213"/>
    </location>
</feature>
<evidence type="ECO:0000313" key="2">
    <source>
        <dbReference type="EMBL" id="GAA3356806.1"/>
    </source>
</evidence>
<keyword evidence="1" id="KW-0812">Transmembrane</keyword>
<feature type="transmembrane region" description="Helical" evidence="1">
    <location>
        <begin position="117"/>
        <end position="137"/>
    </location>
</feature>
<protein>
    <recommendedName>
        <fullName evidence="4">DUF2157 domain-containing protein</fullName>
    </recommendedName>
</protein>
<feature type="transmembrane region" description="Helical" evidence="1">
    <location>
        <begin position="251"/>
        <end position="270"/>
    </location>
</feature>
<dbReference type="RefSeq" id="WP_344926012.1">
    <property type="nucleotide sequence ID" value="NZ_BAAAYK010000038.1"/>
</dbReference>
<name>A0ABP6RP81_9PSEU</name>
<feature type="transmembrane region" description="Helical" evidence="1">
    <location>
        <begin position="275"/>
        <end position="294"/>
    </location>
</feature>
<feature type="transmembrane region" description="Helical" evidence="1">
    <location>
        <begin position="300"/>
        <end position="320"/>
    </location>
</feature>
<dbReference type="Proteomes" id="UP001500483">
    <property type="component" value="Unassembled WGS sequence"/>
</dbReference>
<organism evidence="2 3">
    <name type="scientific">Saccharopolyspora gregorii</name>
    <dbReference type="NCBI Taxonomy" id="33914"/>
    <lineage>
        <taxon>Bacteria</taxon>
        <taxon>Bacillati</taxon>
        <taxon>Actinomycetota</taxon>
        <taxon>Actinomycetes</taxon>
        <taxon>Pseudonocardiales</taxon>
        <taxon>Pseudonocardiaceae</taxon>
        <taxon>Saccharopolyspora</taxon>
    </lineage>
</organism>
<keyword evidence="1" id="KW-1133">Transmembrane helix</keyword>
<evidence type="ECO:0008006" key="4">
    <source>
        <dbReference type="Google" id="ProtNLM"/>
    </source>
</evidence>
<evidence type="ECO:0000313" key="3">
    <source>
        <dbReference type="Proteomes" id="UP001500483"/>
    </source>
</evidence>
<evidence type="ECO:0000256" key="1">
    <source>
        <dbReference type="SAM" id="Phobius"/>
    </source>
</evidence>
<feature type="transmembrane region" description="Helical" evidence="1">
    <location>
        <begin position="49"/>
        <end position="67"/>
    </location>
</feature>
<feature type="transmembrane region" description="Helical" evidence="1">
    <location>
        <begin position="228"/>
        <end position="245"/>
    </location>
</feature>
<feature type="transmembrane region" description="Helical" evidence="1">
    <location>
        <begin position="79"/>
        <end position="97"/>
    </location>
</feature>
<feature type="transmembrane region" description="Helical" evidence="1">
    <location>
        <begin position="149"/>
        <end position="182"/>
    </location>
</feature>
<accession>A0ABP6RP81</accession>
<proteinExistence type="predicted"/>